<evidence type="ECO:0000313" key="3">
    <source>
        <dbReference type="Proteomes" id="UP000272503"/>
    </source>
</evidence>
<reference evidence="2 3" key="1">
    <citation type="submission" date="2018-10" db="EMBL/GenBank/DDBJ databases">
        <authorList>
            <person name="Li J."/>
        </authorList>
    </citation>
    <scope>NUCLEOTIDE SEQUENCE [LARGE SCALE GENOMIC DNA]</scope>
    <source>
        <strain evidence="2 3">IF 016277</strain>
    </source>
</reference>
<dbReference type="InterPro" id="IPR007361">
    <property type="entry name" value="DUF427"/>
</dbReference>
<dbReference type="Proteomes" id="UP000272503">
    <property type="component" value="Unassembled WGS sequence"/>
</dbReference>
<evidence type="ECO:0000259" key="1">
    <source>
        <dbReference type="Pfam" id="PF04248"/>
    </source>
</evidence>
<evidence type="ECO:0000313" key="2">
    <source>
        <dbReference type="EMBL" id="RLP75511.1"/>
    </source>
</evidence>
<keyword evidence="3" id="KW-1185">Reference proteome</keyword>
<protein>
    <submittedName>
        <fullName evidence="2">DUF427 domain-containing protein</fullName>
    </submittedName>
</protein>
<dbReference type="Pfam" id="PF04248">
    <property type="entry name" value="NTP_transf_9"/>
    <property type="match status" value="1"/>
</dbReference>
<dbReference type="OrthoDB" id="9815163at2"/>
<proteinExistence type="predicted"/>
<organism evidence="2 3">
    <name type="scientific">Mycetocola tolaasinivorans</name>
    <dbReference type="NCBI Taxonomy" id="76635"/>
    <lineage>
        <taxon>Bacteria</taxon>
        <taxon>Bacillati</taxon>
        <taxon>Actinomycetota</taxon>
        <taxon>Actinomycetes</taxon>
        <taxon>Micrococcales</taxon>
        <taxon>Microbacteriaceae</taxon>
        <taxon>Mycetocola</taxon>
    </lineage>
</organism>
<gene>
    <name evidence="2" type="ORF">D9V32_08490</name>
</gene>
<sequence length="101" mass="10785">MQALVNGAVIADAAPADIVLIEGNRYFPPTSITAGALVESPTPYTCPWKGVCQYFDVITPEGTRIVDGAWSYPNPYDGAEERVGHVFANYVAFAPGATFTD</sequence>
<dbReference type="PANTHER" id="PTHR34310:SF5">
    <property type="entry name" value="DUF427 DOMAIN PROTEIN (AFU_ORTHOLOGUE AFUA_3G02220)"/>
    <property type="match status" value="1"/>
</dbReference>
<dbReference type="InterPro" id="IPR038694">
    <property type="entry name" value="DUF427_sf"/>
</dbReference>
<dbReference type="PANTHER" id="PTHR34310">
    <property type="entry name" value="DUF427 DOMAIN PROTEIN (AFU_ORTHOLOGUE AFUA_3G02220)"/>
    <property type="match status" value="1"/>
</dbReference>
<dbReference type="EMBL" id="RCUX01000006">
    <property type="protein sequence ID" value="RLP75511.1"/>
    <property type="molecule type" value="Genomic_DNA"/>
</dbReference>
<dbReference type="RefSeq" id="WP_121648482.1">
    <property type="nucleotide sequence ID" value="NZ_RCUX01000006.1"/>
</dbReference>
<accession>A0A3L7A7G8</accession>
<dbReference type="Gene3D" id="2.170.150.40">
    <property type="entry name" value="Domain of unknown function (DUF427)"/>
    <property type="match status" value="1"/>
</dbReference>
<name>A0A3L7A7G8_9MICO</name>
<feature type="domain" description="DUF427" evidence="1">
    <location>
        <begin position="1"/>
        <end position="94"/>
    </location>
</feature>
<dbReference type="AlphaFoldDB" id="A0A3L7A7G8"/>
<comment type="caution">
    <text evidence="2">The sequence shown here is derived from an EMBL/GenBank/DDBJ whole genome shotgun (WGS) entry which is preliminary data.</text>
</comment>